<dbReference type="STRING" id="2903.R1EN43"/>
<dbReference type="Gene3D" id="3.90.550.10">
    <property type="entry name" value="Spore Coat Polysaccharide Biosynthesis Protein SpsA, Chain A"/>
    <property type="match status" value="1"/>
</dbReference>
<sequence>MCQTRVSPEPWLVGRWRRVALASTRNRGSRRACLWFCKCLLIFPLLFMGAWALSPLAWAAWSGNTITAESTLAERELAREHLAQHHLRLAAATEWKNDPAMAARVGVLIPCHRSAAEIGRTLKSVIRHIPPGNIVVIDNSNEPNPPDETKAVVASVHPKIVYRYLGVGHKTNALSVGLQQLPRSCDFVLHLDDDTMLPEHFVLDEGKFTDNAVSAISYGIEMVHENQVQAAVDFEFKLFSTTRALADHWSTIWFCHGIVGLWRRERFERAMADHPFLPFGEDNWLGMLNLLHNCRMGMEYRSFVRTFAPPTLLPPPPCVGHLGFHERLQGYGASSVWKQRAHRWYVNAPRRTAWRLLLLLLYDCGEWWRNAGFRLASLLHLWHIWFVLAQLPIELLAISTHGEWLFFALWNGLIYTTGILEGAVMNYVVWRRSPSRQVALRTVILQPAYNYFLHVGYIYGHWRSVLYYIPCWPMEYRGSPKATGLGAGNGLPQL</sequence>
<dbReference type="KEGG" id="ehx:EMIHUDRAFT_235251"/>
<dbReference type="PaxDb" id="2903-EOD28050"/>
<dbReference type="HOGENOM" id="CLU_552582_0_0_1"/>
<organism evidence="2 3">
    <name type="scientific">Emiliania huxleyi (strain CCMP1516)</name>
    <dbReference type="NCBI Taxonomy" id="280463"/>
    <lineage>
        <taxon>Eukaryota</taxon>
        <taxon>Haptista</taxon>
        <taxon>Haptophyta</taxon>
        <taxon>Prymnesiophyceae</taxon>
        <taxon>Isochrysidales</taxon>
        <taxon>Noelaerhabdaceae</taxon>
        <taxon>Emiliania</taxon>
    </lineage>
</organism>
<protein>
    <recommendedName>
        <fullName evidence="4">Glycosyltransferase 2-like domain-containing protein</fullName>
    </recommendedName>
</protein>
<evidence type="ECO:0000313" key="2">
    <source>
        <dbReference type="EnsemblProtists" id="EOD28050"/>
    </source>
</evidence>
<reference evidence="2" key="2">
    <citation type="submission" date="2024-10" db="UniProtKB">
        <authorList>
            <consortium name="EnsemblProtists"/>
        </authorList>
    </citation>
    <scope>IDENTIFICATION</scope>
</reference>
<dbReference type="eggNOG" id="ENOG502SBA8">
    <property type="taxonomic scope" value="Eukaryota"/>
</dbReference>
<dbReference type="GeneID" id="17273595"/>
<feature type="transmembrane region" description="Helical" evidence="1">
    <location>
        <begin position="35"/>
        <end position="61"/>
    </location>
</feature>
<name>A0A0D3JX15_EMIH1</name>
<evidence type="ECO:0008006" key="4">
    <source>
        <dbReference type="Google" id="ProtNLM"/>
    </source>
</evidence>
<dbReference type="SUPFAM" id="SSF53448">
    <property type="entry name" value="Nucleotide-diphospho-sugar transferases"/>
    <property type="match status" value="1"/>
</dbReference>
<dbReference type="RefSeq" id="XP_005780479.1">
    <property type="nucleotide sequence ID" value="XM_005780422.1"/>
</dbReference>
<dbReference type="Proteomes" id="UP000013827">
    <property type="component" value="Unassembled WGS sequence"/>
</dbReference>
<dbReference type="InterPro" id="IPR029044">
    <property type="entry name" value="Nucleotide-diphossugar_trans"/>
</dbReference>
<accession>A0A0D3JX15</accession>
<dbReference type="Pfam" id="PF13641">
    <property type="entry name" value="Glyco_tranf_2_3"/>
    <property type="match status" value="1"/>
</dbReference>
<keyword evidence="1" id="KW-0472">Membrane</keyword>
<keyword evidence="1" id="KW-0812">Transmembrane</keyword>
<keyword evidence="3" id="KW-1185">Reference proteome</keyword>
<evidence type="ECO:0000256" key="1">
    <source>
        <dbReference type="SAM" id="Phobius"/>
    </source>
</evidence>
<evidence type="ECO:0000313" key="3">
    <source>
        <dbReference type="Proteomes" id="UP000013827"/>
    </source>
</evidence>
<proteinExistence type="predicted"/>
<dbReference type="OMA" id="YRSWEMG"/>
<dbReference type="EnsemblProtists" id="EOD28050">
    <property type="protein sequence ID" value="EOD28050"/>
    <property type="gene ID" value="EMIHUDRAFT_235251"/>
</dbReference>
<reference evidence="3" key="1">
    <citation type="journal article" date="2013" name="Nature">
        <title>Pan genome of the phytoplankton Emiliania underpins its global distribution.</title>
        <authorList>
            <person name="Read B.A."/>
            <person name="Kegel J."/>
            <person name="Klute M.J."/>
            <person name="Kuo A."/>
            <person name="Lefebvre S.C."/>
            <person name="Maumus F."/>
            <person name="Mayer C."/>
            <person name="Miller J."/>
            <person name="Monier A."/>
            <person name="Salamov A."/>
            <person name="Young J."/>
            <person name="Aguilar M."/>
            <person name="Claverie J.M."/>
            <person name="Frickenhaus S."/>
            <person name="Gonzalez K."/>
            <person name="Herman E.K."/>
            <person name="Lin Y.C."/>
            <person name="Napier J."/>
            <person name="Ogata H."/>
            <person name="Sarno A.F."/>
            <person name="Shmutz J."/>
            <person name="Schroeder D."/>
            <person name="de Vargas C."/>
            <person name="Verret F."/>
            <person name="von Dassow P."/>
            <person name="Valentin K."/>
            <person name="Van de Peer Y."/>
            <person name="Wheeler G."/>
            <person name="Dacks J.B."/>
            <person name="Delwiche C.F."/>
            <person name="Dyhrman S.T."/>
            <person name="Glockner G."/>
            <person name="John U."/>
            <person name="Richards T."/>
            <person name="Worden A.Z."/>
            <person name="Zhang X."/>
            <person name="Grigoriev I.V."/>
            <person name="Allen A.E."/>
            <person name="Bidle K."/>
            <person name="Borodovsky M."/>
            <person name="Bowler C."/>
            <person name="Brownlee C."/>
            <person name="Cock J.M."/>
            <person name="Elias M."/>
            <person name="Gladyshev V.N."/>
            <person name="Groth M."/>
            <person name="Guda C."/>
            <person name="Hadaegh A."/>
            <person name="Iglesias-Rodriguez M.D."/>
            <person name="Jenkins J."/>
            <person name="Jones B.M."/>
            <person name="Lawson T."/>
            <person name="Leese F."/>
            <person name="Lindquist E."/>
            <person name="Lobanov A."/>
            <person name="Lomsadze A."/>
            <person name="Malik S.B."/>
            <person name="Marsh M.E."/>
            <person name="Mackinder L."/>
            <person name="Mock T."/>
            <person name="Mueller-Roeber B."/>
            <person name="Pagarete A."/>
            <person name="Parker M."/>
            <person name="Probert I."/>
            <person name="Quesneville H."/>
            <person name="Raines C."/>
            <person name="Rensing S.A."/>
            <person name="Riano-Pachon D.M."/>
            <person name="Richier S."/>
            <person name="Rokitta S."/>
            <person name="Shiraiwa Y."/>
            <person name="Soanes D.M."/>
            <person name="van der Giezen M."/>
            <person name="Wahlund T.M."/>
            <person name="Williams B."/>
            <person name="Wilson W."/>
            <person name="Wolfe G."/>
            <person name="Wurch L.L."/>
        </authorList>
    </citation>
    <scope>NUCLEOTIDE SEQUENCE</scope>
</reference>
<dbReference type="AlphaFoldDB" id="A0A0D3JX15"/>
<keyword evidence="1" id="KW-1133">Transmembrane helix</keyword>